<keyword evidence="1" id="KW-0175">Coiled coil</keyword>
<keyword evidence="4" id="KW-1185">Reference proteome</keyword>
<gene>
    <name evidence="3" type="ORF">B4U80_13452</name>
</gene>
<feature type="region of interest" description="Disordered" evidence="2">
    <location>
        <begin position="1"/>
        <end position="21"/>
    </location>
</feature>
<evidence type="ECO:0000256" key="1">
    <source>
        <dbReference type="SAM" id="Coils"/>
    </source>
</evidence>
<reference evidence="3 4" key="1">
    <citation type="journal article" date="2018" name="Gigascience">
        <title>Genomes of trombidid mites reveal novel predicted allergens and laterally-transferred genes associated with secondary metabolism.</title>
        <authorList>
            <person name="Dong X."/>
            <person name="Chaisiri K."/>
            <person name="Xia D."/>
            <person name="Armstrong S.D."/>
            <person name="Fang Y."/>
            <person name="Donnelly M.J."/>
            <person name="Kadowaki T."/>
            <person name="McGarry J.W."/>
            <person name="Darby A.C."/>
            <person name="Makepeace B.L."/>
        </authorList>
    </citation>
    <scope>NUCLEOTIDE SEQUENCE [LARGE SCALE GENOMIC DNA]</scope>
    <source>
        <strain evidence="3">UoL-UT</strain>
    </source>
</reference>
<evidence type="ECO:0000313" key="4">
    <source>
        <dbReference type="Proteomes" id="UP000288716"/>
    </source>
</evidence>
<accession>A0A443SU58</accession>
<dbReference type="OrthoDB" id="6344460at2759"/>
<dbReference type="AlphaFoldDB" id="A0A443SU58"/>
<feature type="compositionally biased region" description="Basic and acidic residues" evidence="2">
    <location>
        <begin position="111"/>
        <end position="124"/>
    </location>
</feature>
<feature type="region of interest" description="Disordered" evidence="2">
    <location>
        <begin position="64"/>
        <end position="124"/>
    </location>
</feature>
<proteinExistence type="predicted"/>
<feature type="region of interest" description="Disordered" evidence="2">
    <location>
        <begin position="494"/>
        <end position="554"/>
    </location>
</feature>
<evidence type="ECO:0000256" key="2">
    <source>
        <dbReference type="SAM" id="MobiDB-lite"/>
    </source>
</evidence>
<comment type="caution">
    <text evidence="3">The sequence shown here is derived from an EMBL/GenBank/DDBJ whole genome shotgun (WGS) entry which is preliminary data.</text>
</comment>
<dbReference type="EMBL" id="NCKV01000281">
    <property type="protein sequence ID" value="RWS31066.1"/>
    <property type="molecule type" value="Genomic_DNA"/>
</dbReference>
<sequence>MSNAKYAVKTATESDDEVESVDFDAEELTFNDGDEQESQVTIDVTEGGECDVKPFNEVYKLILPDGETEPRKAKQEATAATTTKEAQEEEEDDEFYLGNIGEDPFAEFDAYEDKRRDSDTRSQKGEIISSQHFDTFRNETNKSFDAMAESARESNSRMNHLQKEQDMLKQQVASSLKFIEDSKQMLESKKRDDTTTVSNLETRLSAIETSVHNMSDVLNKKHEEQNFAKNVESVTVQHLDTLRHETNKSLDSIAETARESNTRMNQLQKEQETLKQQVSSALKFIESAKQMLESRNNNNNNDMHADSYNRIDELNSKIETFGSRIDAIDGTMGAFNSRIDAIETNVHKISDTFRNSKFLNSENIDFVTANELNTIRKESSKSFESIAKTAHESNSKINELQEEQETLKQQVASALKYIECSKQLDEHKEKEDTIADNLEKHLETRLSAIENSVQSISETLNQIKLFNSRNSREAIREQHQRKKDAKDAVNKIKVLQFSDSESNEAQESETNTSSMSESLANEQYEHSRRSPRSSKAKYSQKTHNERSKSRTKYASHYDEKHIHCNHHRCVHNYDYDYFTNLRQRMPEMSLMNRSLSDNKHSDIRASSSSLLALIRKTTKMLREEASQLQSIGNYRFTSDFNETVHKADSDYEESAIKKLKVIRTDVDYKLRKLCDVINQTKV</sequence>
<evidence type="ECO:0000313" key="3">
    <source>
        <dbReference type="EMBL" id="RWS31066.1"/>
    </source>
</evidence>
<protein>
    <submittedName>
        <fullName evidence="3">Uncharacterized protein</fullName>
    </submittedName>
</protein>
<organism evidence="3 4">
    <name type="scientific">Leptotrombidium deliense</name>
    <dbReference type="NCBI Taxonomy" id="299467"/>
    <lineage>
        <taxon>Eukaryota</taxon>
        <taxon>Metazoa</taxon>
        <taxon>Ecdysozoa</taxon>
        <taxon>Arthropoda</taxon>
        <taxon>Chelicerata</taxon>
        <taxon>Arachnida</taxon>
        <taxon>Acari</taxon>
        <taxon>Acariformes</taxon>
        <taxon>Trombidiformes</taxon>
        <taxon>Prostigmata</taxon>
        <taxon>Anystina</taxon>
        <taxon>Parasitengona</taxon>
        <taxon>Trombiculoidea</taxon>
        <taxon>Trombiculidae</taxon>
        <taxon>Leptotrombidium</taxon>
    </lineage>
</organism>
<feature type="compositionally biased region" description="Basic residues" evidence="2">
    <location>
        <begin position="529"/>
        <end position="540"/>
    </location>
</feature>
<feature type="coiled-coil region" evidence="1">
    <location>
        <begin position="383"/>
        <end position="417"/>
    </location>
</feature>
<feature type="compositionally biased region" description="Low complexity" evidence="2">
    <location>
        <begin position="508"/>
        <end position="518"/>
    </location>
</feature>
<dbReference type="Proteomes" id="UP000288716">
    <property type="component" value="Unassembled WGS sequence"/>
</dbReference>
<name>A0A443SU58_9ACAR</name>
<feature type="coiled-coil region" evidence="1">
    <location>
        <begin position="250"/>
        <end position="277"/>
    </location>
</feature>
<dbReference type="VEuPathDB" id="VectorBase:LDEU000974"/>